<proteinExistence type="inferred from homology"/>
<name>A0ABT8YED1_9SPHN</name>
<keyword evidence="14" id="KW-1185">Reference proteome</keyword>
<evidence type="ECO:0000256" key="9">
    <source>
        <dbReference type="ARBA" id="ARBA00023136"/>
    </source>
</evidence>
<comment type="subcellular location">
    <subcellularLocation>
        <location evidence="1 10">Cell inner membrane</location>
        <topology evidence="1 10">Single-pass membrane protein</topology>
        <orientation evidence="1 10">Periplasmic side</orientation>
    </subcellularLocation>
</comment>
<dbReference type="NCBIfam" id="TIGR01352">
    <property type="entry name" value="tonB_Cterm"/>
    <property type="match status" value="1"/>
</dbReference>
<comment type="similarity">
    <text evidence="2 10">Belongs to the TonB family.</text>
</comment>
<keyword evidence="9 10" id="KW-0472">Membrane</keyword>
<dbReference type="PRINTS" id="PR01374">
    <property type="entry name" value="TONBPROTEIN"/>
</dbReference>
<evidence type="ECO:0000259" key="12">
    <source>
        <dbReference type="PROSITE" id="PS52015"/>
    </source>
</evidence>
<dbReference type="InterPro" id="IPR006260">
    <property type="entry name" value="TonB/TolA_C"/>
</dbReference>
<keyword evidence="7 10" id="KW-0653">Protein transport</keyword>
<dbReference type="InterPro" id="IPR037682">
    <property type="entry name" value="TonB_C"/>
</dbReference>
<keyword evidence="6 10" id="KW-0812">Transmembrane</keyword>
<dbReference type="RefSeq" id="WP_303546538.1">
    <property type="nucleotide sequence ID" value="NZ_JAUOTP010000012.1"/>
</dbReference>
<organism evidence="13 14">
    <name type="scientific">Sphingomonas natans</name>
    <dbReference type="NCBI Taxonomy" id="3063330"/>
    <lineage>
        <taxon>Bacteria</taxon>
        <taxon>Pseudomonadati</taxon>
        <taxon>Pseudomonadota</taxon>
        <taxon>Alphaproteobacteria</taxon>
        <taxon>Sphingomonadales</taxon>
        <taxon>Sphingomonadaceae</taxon>
        <taxon>Sphingomonas</taxon>
    </lineage>
</organism>
<dbReference type="Gene3D" id="3.30.1150.10">
    <property type="match status" value="1"/>
</dbReference>
<feature type="region of interest" description="Disordered" evidence="11">
    <location>
        <begin position="152"/>
        <end position="178"/>
    </location>
</feature>
<dbReference type="Proteomes" id="UP001169764">
    <property type="component" value="Unassembled WGS sequence"/>
</dbReference>
<dbReference type="PANTHER" id="PTHR33446">
    <property type="entry name" value="PROTEIN TONB-RELATED"/>
    <property type="match status" value="1"/>
</dbReference>
<keyword evidence="8 10" id="KW-1133">Transmembrane helix</keyword>
<evidence type="ECO:0000256" key="5">
    <source>
        <dbReference type="ARBA" id="ARBA00022519"/>
    </source>
</evidence>
<feature type="region of interest" description="Disordered" evidence="11">
    <location>
        <begin position="1"/>
        <end position="27"/>
    </location>
</feature>
<dbReference type="InterPro" id="IPR051045">
    <property type="entry name" value="TonB-dependent_transducer"/>
</dbReference>
<keyword evidence="10" id="KW-0735">Signal-anchor</keyword>
<dbReference type="EMBL" id="JAUOTP010000012">
    <property type="protein sequence ID" value="MDO6416736.1"/>
    <property type="molecule type" value="Genomic_DNA"/>
</dbReference>
<comment type="caution">
    <text evidence="13">The sequence shown here is derived from an EMBL/GenBank/DDBJ whole genome shotgun (WGS) entry which is preliminary data.</text>
</comment>
<keyword evidence="5 10" id="KW-0997">Cell inner membrane</keyword>
<comment type="function">
    <text evidence="10">Interacts with outer membrane receptor proteins that carry out high-affinity binding and energy dependent uptake into the periplasmic space of specific substrates. It could act to transduce energy from the cytoplasmic membrane to specific energy-requiring processes in the outer membrane, resulting in the release into the periplasm of ligands bound by these outer membrane proteins.</text>
</comment>
<evidence type="ECO:0000256" key="7">
    <source>
        <dbReference type="ARBA" id="ARBA00022927"/>
    </source>
</evidence>
<dbReference type="PANTHER" id="PTHR33446:SF2">
    <property type="entry name" value="PROTEIN TONB"/>
    <property type="match status" value="1"/>
</dbReference>
<sequence length="249" mass="26295">MIQAGYVRTTERRPARTLAPASPSPEPEVLARIGGGYCNQQRRPRWEAMAAILAVHVAALFLLAYFDVIQLTPKAKARLTVVEIQPEPVVPDTPPPAAAKVPPPPAEQPIVAPPPVIQTAIAMPSPVATTPIPSPPTPPIVSAAPPSAVVSETAAPISAPDGSAKSLGNPSPRYPMDARRNRWEGTVRLRVVITPEGMVKDIGVARSSGFDSLDEAALKTVAKWKFVPGKQAGVAVEAVGFLNIPFRLT</sequence>
<dbReference type="PROSITE" id="PS52015">
    <property type="entry name" value="TONB_CTD"/>
    <property type="match status" value="1"/>
</dbReference>
<keyword evidence="4 10" id="KW-1003">Cell membrane</keyword>
<accession>A0ABT8YED1</accession>
<evidence type="ECO:0000256" key="3">
    <source>
        <dbReference type="ARBA" id="ARBA00022448"/>
    </source>
</evidence>
<evidence type="ECO:0000256" key="1">
    <source>
        <dbReference type="ARBA" id="ARBA00004383"/>
    </source>
</evidence>
<dbReference type="InterPro" id="IPR003538">
    <property type="entry name" value="TonB"/>
</dbReference>
<gene>
    <name evidence="13" type="ORF">Q4F19_20295</name>
</gene>
<evidence type="ECO:0000256" key="8">
    <source>
        <dbReference type="ARBA" id="ARBA00022989"/>
    </source>
</evidence>
<feature type="transmembrane region" description="Helical" evidence="10">
    <location>
        <begin position="48"/>
        <end position="66"/>
    </location>
</feature>
<dbReference type="SUPFAM" id="SSF74653">
    <property type="entry name" value="TolA/TonB C-terminal domain"/>
    <property type="match status" value="1"/>
</dbReference>
<evidence type="ECO:0000256" key="11">
    <source>
        <dbReference type="SAM" id="MobiDB-lite"/>
    </source>
</evidence>
<dbReference type="Pfam" id="PF03544">
    <property type="entry name" value="TonB_C"/>
    <property type="match status" value="1"/>
</dbReference>
<evidence type="ECO:0000256" key="6">
    <source>
        <dbReference type="ARBA" id="ARBA00022692"/>
    </source>
</evidence>
<evidence type="ECO:0000256" key="10">
    <source>
        <dbReference type="RuleBase" id="RU362123"/>
    </source>
</evidence>
<reference evidence="13" key="1">
    <citation type="submission" date="2023-07" db="EMBL/GenBank/DDBJ databases">
        <authorList>
            <person name="Kim M."/>
        </authorList>
    </citation>
    <scope>NUCLEOTIDE SEQUENCE</scope>
    <source>
        <strain evidence="13">BIUV-7</strain>
    </source>
</reference>
<evidence type="ECO:0000256" key="4">
    <source>
        <dbReference type="ARBA" id="ARBA00022475"/>
    </source>
</evidence>
<keyword evidence="3 10" id="KW-0813">Transport</keyword>
<feature type="domain" description="TonB C-terminal" evidence="12">
    <location>
        <begin position="159"/>
        <end position="249"/>
    </location>
</feature>
<protein>
    <recommendedName>
        <fullName evidence="10">Protein TonB</fullName>
    </recommendedName>
</protein>
<evidence type="ECO:0000313" key="14">
    <source>
        <dbReference type="Proteomes" id="UP001169764"/>
    </source>
</evidence>
<evidence type="ECO:0000256" key="2">
    <source>
        <dbReference type="ARBA" id="ARBA00006555"/>
    </source>
</evidence>
<evidence type="ECO:0000313" key="13">
    <source>
        <dbReference type="EMBL" id="MDO6416736.1"/>
    </source>
</evidence>